<dbReference type="AlphaFoldDB" id="A0A1M4VDU6"/>
<dbReference type="EMBL" id="FQUH01000002">
    <property type="protein sequence ID" value="SHE67136.1"/>
    <property type="molecule type" value="Genomic_DNA"/>
</dbReference>
<organism evidence="1 2">
    <name type="scientific">Vibrio gazogenes DSM 21264 = NBRC 103151</name>
    <dbReference type="NCBI Taxonomy" id="1123492"/>
    <lineage>
        <taxon>Bacteria</taxon>
        <taxon>Pseudomonadati</taxon>
        <taxon>Pseudomonadota</taxon>
        <taxon>Gammaproteobacteria</taxon>
        <taxon>Vibrionales</taxon>
        <taxon>Vibrionaceae</taxon>
        <taxon>Vibrio</taxon>
    </lineage>
</organism>
<protein>
    <submittedName>
        <fullName evidence="1">Uncharacterized protein</fullName>
    </submittedName>
</protein>
<name>A0A1M4VDU6_VIBGA</name>
<dbReference type="RefSeq" id="WP_072955562.1">
    <property type="nucleotide sequence ID" value="NZ_FQUH01000002.1"/>
</dbReference>
<evidence type="ECO:0000313" key="1">
    <source>
        <dbReference type="EMBL" id="SHE67136.1"/>
    </source>
</evidence>
<reference evidence="2" key="1">
    <citation type="submission" date="2016-11" db="EMBL/GenBank/DDBJ databases">
        <authorList>
            <person name="Varghese N."/>
            <person name="Submissions S."/>
        </authorList>
    </citation>
    <scope>NUCLEOTIDE SEQUENCE [LARGE SCALE GENOMIC DNA]</scope>
    <source>
        <strain evidence="2">DSM 21264</strain>
    </source>
</reference>
<keyword evidence="2" id="KW-1185">Reference proteome</keyword>
<proteinExistence type="predicted"/>
<accession>A0A1M4VDU6</accession>
<evidence type="ECO:0000313" key="2">
    <source>
        <dbReference type="Proteomes" id="UP000184159"/>
    </source>
</evidence>
<dbReference type="Proteomes" id="UP000184159">
    <property type="component" value="Unassembled WGS sequence"/>
</dbReference>
<gene>
    <name evidence="1" type="ORF">SAMN02745781_00693</name>
</gene>
<sequence>MRQNREENLIAGLFLGQGYSLKIEPDGNVPPDLVLDDKIAVEVTRLSKIINVHSSPKSIDNDSSSVIAKLKKAINTPKNNETQPHRYSVKAIIKRPFGNLKKVTSDLKVKLKEIDNSAFTENEVRIEISKSISITISKRNIDSGNGFLLTGIIDLDAAHHDKEIMLASINFCHTSKAKKVEPYFERYKEWWLVLSDTITYNGSDKYIEYIAKNICKSPFSRIIIVNSLDGKVVSEI</sequence>